<evidence type="ECO:0000256" key="5">
    <source>
        <dbReference type="ARBA" id="ARBA00022989"/>
    </source>
</evidence>
<dbReference type="InterPro" id="IPR000340">
    <property type="entry name" value="Dual-sp_phosphatase_cat-dom"/>
</dbReference>
<dbReference type="OrthoDB" id="6598372at2759"/>
<feature type="transmembrane region" description="Helical" evidence="7">
    <location>
        <begin position="250"/>
        <end position="269"/>
    </location>
</feature>
<comment type="caution">
    <text evidence="10">The sequence shown here is derived from an EMBL/GenBank/DDBJ whole genome shotgun (WGS) entry which is preliminary data.</text>
</comment>
<feature type="transmembrane region" description="Helical" evidence="7">
    <location>
        <begin position="605"/>
        <end position="633"/>
    </location>
</feature>
<dbReference type="GO" id="GO:0016020">
    <property type="term" value="C:membrane"/>
    <property type="evidence" value="ECO:0007669"/>
    <property type="project" value="UniProtKB-SubCell"/>
</dbReference>
<evidence type="ECO:0000256" key="4">
    <source>
        <dbReference type="ARBA" id="ARBA00022912"/>
    </source>
</evidence>
<comment type="subcellular location">
    <subcellularLocation>
        <location evidence="1">Membrane</location>
        <topology evidence="1">Multi-pass membrane protein</topology>
    </subcellularLocation>
</comment>
<dbReference type="InterPro" id="IPR051856">
    <property type="entry name" value="CSR-E3_Ligase_Protein"/>
</dbReference>
<dbReference type="PROSITE" id="PS00383">
    <property type="entry name" value="TYR_PHOSPHATASE_1"/>
    <property type="match status" value="1"/>
</dbReference>
<dbReference type="Pfam" id="PF26037">
    <property type="entry name" value="zf-RING_DCST1_C"/>
    <property type="match status" value="1"/>
</dbReference>
<dbReference type="InterPro" id="IPR058842">
    <property type="entry name" value="DCST1_C"/>
</dbReference>
<evidence type="ECO:0000256" key="3">
    <source>
        <dbReference type="ARBA" id="ARBA00022801"/>
    </source>
</evidence>
<dbReference type="Pfam" id="PF00782">
    <property type="entry name" value="DSPc"/>
    <property type="match status" value="1"/>
</dbReference>
<dbReference type="CDD" id="cd14498">
    <property type="entry name" value="DSP"/>
    <property type="match status" value="1"/>
</dbReference>
<dbReference type="PROSITE" id="PS50054">
    <property type="entry name" value="TYR_PHOSPHATASE_DUAL"/>
    <property type="match status" value="1"/>
</dbReference>
<dbReference type="GO" id="GO:0004721">
    <property type="term" value="F:phosphoprotein phosphatase activity"/>
    <property type="evidence" value="ECO:0007669"/>
    <property type="project" value="UniProtKB-KW"/>
</dbReference>
<gene>
    <name evidence="10" type="ORF">FF38_09128</name>
</gene>
<dbReference type="SUPFAM" id="SSF52799">
    <property type="entry name" value="(Phosphotyrosine protein) phosphatases II"/>
    <property type="match status" value="1"/>
</dbReference>
<feature type="domain" description="Tyrosine-protein phosphatase" evidence="8">
    <location>
        <begin position="58"/>
        <end position="204"/>
    </location>
</feature>
<feature type="transmembrane region" description="Helical" evidence="7">
    <location>
        <begin position="692"/>
        <end position="714"/>
    </location>
</feature>
<protein>
    <recommendedName>
        <fullName evidence="12">Dendritic cell-specific transmembrane protein-like domain-containing protein</fullName>
    </recommendedName>
</protein>
<sequence>MSFLEELKQKKIKLKACDTIITTATGERFVENSSTYVREKLNTSPSYGFVVDTKPDFKPAQILKNFLYLGSQDAVTMDNIKEYKLTHILSIGIKCPPLEDLPCNLEMLYVPCLDLPETNLKEQGILSKSFDFIEACRLYNGRILVHCNAGVSRSATIVIAYLMKYHNLDFDRAYKQWEKDESELLENGHSKNRENKNVKETFFGRIFRKVIDSGIPIKKALNCVFFGYVCGIILTIIWYNYVTKEELNTLRWICFIVIGFIVLPLSYSMEVRCTATLAIPILCSSKGRSVIIALGFFLAATGPTINIFHNIDVMVTSLTCGQMQLKEALSEMLDALKKPLVAIKEAIRNAINDLRNVLKKVQVVLLRIEELVIIILASIKNAFAWLENIVKMCNTKFGTPYERCMDMSKLAMQDCRNKLGPINGICRVTHVFSMLCYTAKIVDVICVLVDFVNYAIIAKVMEKLAFFVGEIKKLFDVSISFDHDFYFQTTTSKELQQVKRDIMADIHKKMRTFVLIFGWLDLMSLVLLLVIVVKAIYFRLKYIHNLGYQNNYITNEFLEIDEKRKSLQMETVLPLTFTESFKYPGLTDCRLTKQEWLGIAQSSMFLIISTIQLFCICFVDYCLFWILAMISFYGHKELGFEVPPYITVEVEGGGFVGEIFRGIVHAFEPISQNYTMDSKTCLPNPRTPNYAYYYLITMIIIMAWIFLFCQPYGLRLRHIVMRLYYPEVARQRAAWLHSKILLKRMSFFKLARRKARLLFRKNSTTDNFSCLDWLRAQTEQYCICRFILGQRSKDKCILCGTPLDSDLRIKCETVGCSAIYCKNCFKESFNMCCLCNNPVEYGDFSDISEVEDSSDDPDAIHYDETEEYCAL</sequence>
<evidence type="ECO:0000313" key="10">
    <source>
        <dbReference type="EMBL" id="KNC34694.1"/>
    </source>
</evidence>
<dbReference type="InterPro" id="IPR029021">
    <property type="entry name" value="Prot-tyrosine_phosphatase-like"/>
</dbReference>
<feature type="transmembrane region" description="Helical" evidence="7">
    <location>
        <begin position="513"/>
        <end position="537"/>
    </location>
</feature>
<dbReference type="Pfam" id="PF26039">
    <property type="entry name" value="Dcst2"/>
    <property type="match status" value="1"/>
</dbReference>
<accession>A0A0L0CTH0</accession>
<dbReference type="Proteomes" id="UP000037069">
    <property type="component" value="Unassembled WGS sequence"/>
</dbReference>
<keyword evidence="5 7" id="KW-1133">Transmembrane helix</keyword>
<evidence type="ECO:0000256" key="7">
    <source>
        <dbReference type="SAM" id="Phobius"/>
    </source>
</evidence>
<evidence type="ECO:0000259" key="8">
    <source>
        <dbReference type="PROSITE" id="PS50054"/>
    </source>
</evidence>
<feature type="transmembrane region" description="Helical" evidence="7">
    <location>
        <begin position="220"/>
        <end position="238"/>
    </location>
</feature>
<dbReference type="InterPro" id="IPR012858">
    <property type="entry name" value="DC_STAMP-like"/>
</dbReference>
<dbReference type="PANTHER" id="PTHR21041:SF9">
    <property type="entry name" value="DENDRITIC CELL-SPECIFIC TRANSMEMBRANE PROTEIN-LIKE DOMAIN-CONTAINING PROTEIN"/>
    <property type="match status" value="1"/>
</dbReference>
<reference evidence="10 11" key="1">
    <citation type="journal article" date="2015" name="Nat. Commun.">
        <title>Lucilia cuprina genome unlocks parasitic fly biology to underpin future interventions.</title>
        <authorList>
            <person name="Anstead C.A."/>
            <person name="Korhonen P.K."/>
            <person name="Young N.D."/>
            <person name="Hall R.S."/>
            <person name="Jex A.R."/>
            <person name="Murali S.C."/>
            <person name="Hughes D.S."/>
            <person name="Lee S.F."/>
            <person name="Perry T."/>
            <person name="Stroehlein A.J."/>
            <person name="Ansell B.R."/>
            <person name="Breugelmans B."/>
            <person name="Hofmann A."/>
            <person name="Qu J."/>
            <person name="Dugan S."/>
            <person name="Lee S.L."/>
            <person name="Chao H."/>
            <person name="Dinh H."/>
            <person name="Han Y."/>
            <person name="Doddapaneni H.V."/>
            <person name="Worley K.C."/>
            <person name="Muzny D.M."/>
            <person name="Ioannidis P."/>
            <person name="Waterhouse R.M."/>
            <person name="Zdobnov E.M."/>
            <person name="James P.J."/>
            <person name="Bagnall N.H."/>
            <person name="Kotze A.C."/>
            <person name="Gibbs R.A."/>
            <person name="Richards S."/>
            <person name="Batterham P."/>
            <person name="Gasser R.B."/>
        </authorList>
    </citation>
    <scope>NUCLEOTIDE SEQUENCE [LARGE SCALE GENOMIC DNA]</scope>
    <source>
        <strain evidence="10 11">LS</strain>
        <tissue evidence="10">Full body</tissue>
    </source>
</reference>
<dbReference type="EMBL" id="JRES01000036">
    <property type="protein sequence ID" value="KNC34694.1"/>
    <property type="molecule type" value="Genomic_DNA"/>
</dbReference>
<dbReference type="AlphaFoldDB" id="A0A0L0CTH0"/>
<evidence type="ECO:0000259" key="9">
    <source>
        <dbReference type="PROSITE" id="PS50056"/>
    </source>
</evidence>
<keyword evidence="2 7" id="KW-0812">Transmembrane</keyword>
<keyword evidence="4" id="KW-0904">Protein phosphatase</keyword>
<dbReference type="SMART" id="SM00195">
    <property type="entry name" value="DSPc"/>
    <property type="match status" value="1"/>
</dbReference>
<feature type="transmembrane region" description="Helical" evidence="7">
    <location>
        <begin position="290"/>
        <end position="308"/>
    </location>
</feature>
<dbReference type="STRING" id="7375.A0A0L0CTH0"/>
<evidence type="ECO:0000256" key="6">
    <source>
        <dbReference type="ARBA" id="ARBA00023136"/>
    </source>
</evidence>
<evidence type="ECO:0008006" key="12">
    <source>
        <dbReference type="Google" id="ProtNLM"/>
    </source>
</evidence>
<dbReference type="InterPro" id="IPR000387">
    <property type="entry name" value="Tyr_Pase_dom"/>
</dbReference>
<dbReference type="InterPro" id="IPR016130">
    <property type="entry name" value="Tyr_Pase_AS"/>
</dbReference>
<dbReference type="Pfam" id="PF07782">
    <property type="entry name" value="DC_STAMP"/>
    <property type="match status" value="1"/>
</dbReference>
<evidence type="ECO:0000256" key="1">
    <source>
        <dbReference type="ARBA" id="ARBA00004141"/>
    </source>
</evidence>
<evidence type="ECO:0000313" key="11">
    <source>
        <dbReference type="Proteomes" id="UP000037069"/>
    </source>
</evidence>
<dbReference type="PANTHER" id="PTHR21041">
    <property type="entry name" value="DENDRITIC CELL-SPECIFIC TRANSMEMBRANE PROTEIN"/>
    <property type="match status" value="1"/>
</dbReference>
<keyword evidence="6 7" id="KW-0472">Membrane</keyword>
<feature type="domain" description="Tyrosine specific protein phosphatases" evidence="9">
    <location>
        <begin position="130"/>
        <end position="192"/>
    </location>
</feature>
<proteinExistence type="predicted"/>
<dbReference type="Gene3D" id="3.90.190.10">
    <property type="entry name" value="Protein tyrosine phosphatase superfamily"/>
    <property type="match status" value="1"/>
</dbReference>
<dbReference type="PROSITE" id="PS50056">
    <property type="entry name" value="TYR_PHOSPHATASE_2"/>
    <property type="match status" value="1"/>
</dbReference>
<keyword evidence="11" id="KW-1185">Reference proteome</keyword>
<dbReference type="InterPro" id="IPR020422">
    <property type="entry name" value="TYR_PHOSPHATASE_DUAL_dom"/>
</dbReference>
<name>A0A0L0CTH0_LUCCU</name>
<dbReference type="OMA" id="DAKDNCM"/>
<keyword evidence="3" id="KW-0378">Hydrolase</keyword>
<evidence type="ECO:0000256" key="2">
    <source>
        <dbReference type="ARBA" id="ARBA00022692"/>
    </source>
</evidence>
<organism evidence="10 11">
    <name type="scientific">Lucilia cuprina</name>
    <name type="common">Green bottle fly</name>
    <name type="synonym">Australian sheep blowfly</name>
    <dbReference type="NCBI Taxonomy" id="7375"/>
    <lineage>
        <taxon>Eukaryota</taxon>
        <taxon>Metazoa</taxon>
        <taxon>Ecdysozoa</taxon>
        <taxon>Arthropoda</taxon>
        <taxon>Hexapoda</taxon>
        <taxon>Insecta</taxon>
        <taxon>Pterygota</taxon>
        <taxon>Neoptera</taxon>
        <taxon>Endopterygota</taxon>
        <taxon>Diptera</taxon>
        <taxon>Brachycera</taxon>
        <taxon>Muscomorpha</taxon>
        <taxon>Oestroidea</taxon>
        <taxon>Calliphoridae</taxon>
        <taxon>Luciliinae</taxon>
        <taxon>Lucilia</taxon>
    </lineage>
</organism>